<comment type="caution">
    <text evidence="1">The sequence shown here is derived from an EMBL/GenBank/DDBJ whole genome shotgun (WGS) entry which is preliminary data.</text>
</comment>
<accession>A0A814DMI3</accession>
<organism evidence="1 2">
    <name type="scientific">Brachionus calyciflorus</name>
    <dbReference type="NCBI Taxonomy" id="104777"/>
    <lineage>
        <taxon>Eukaryota</taxon>
        <taxon>Metazoa</taxon>
        <taxon>Spiralia</taxon>
        <taxon>Gnathifera</taxon>
        <taxon>Rotifera</taxon>
        <taxon>Eurotatoria</taxon>
        <taxon>Monogononta</taxon>
        <taxon>Pseudotrocha</taxon>
        <taxon>Ploima</taxon>
        <taxon>Brachionidae</taxon>
        <taxon>Brachionus</taxon>
    </lineage>
</organism>
<proteinExistence type="predicted"/>
<dbReference type="Proteomes" id="UP000663879">
    <property type="component" value="Unassembled WGS sequence"/>
</dbReference>
<dbReference type="Gene3D" id="6.20.250.70">
    <property type="match status" value="1"/>
</dbReference>
<protein>
    <submittedName>
        <fullName evidence="1">Uncharacterized protein</fullName>
    </submittedName>
</protein>
<dbReference type="EMBL" id="CAJNOC010002849">
    <property type="protein sequence ID" value="CAF0954877.1"/>
    <property type="molecule type" value="Genomic_DNA"/>
</dbReference>
<evidence type="ECO:0000313" key="1">
    <source>
        <dbReference type="EMBL" id="CAF0954877.1"/>
    </source>
</evidence>
<gene>
    <name evidence="1" type="ORF">OXX778_LOCUS14141</name>
</gene>
<evidence type="ECO:0000313" key="2">
    <source>
        <dbReference type="Proteomes" id="UP000663879"/>
    </source>
</evidence>
<name>A0A814DMI3_9BILA</name>
<dbReference type="AlphaFoldDB" id="A0A814DMI3"/>
<reference evidence="1" key="1">
    <citation type="submission" date="2021-02" db="EMBL/GenBank/DDBJ databases">
        <authorList>
            <person name="Nowell W R."/>
        </authorList>
    </citation>
    <scope>NUCLEOTIDE SEQUENCE</scope>
    <source>
        <strain evidence="1">Ploen Becks lab</strain>
    </source>
</reference>
<keyword evidence="2" id="KW-1185">Reference proteome</keyword>
<sequence>MPKSKAVVVVDSAGGTDDEALLDLDSEVANNLVRNGQKLNEKVEIKNIQDLNGNNKELYLLKLPKELIKYQKEHKNLKINLNDVKSGEKFTINNIDYEAVMTKSKVSFNCLCKNDDTFQAINKFKYIIQVQRCIEIPEIIAPEKVYNKVEVPNVIENYIEKKQNKLNSVFEEKPKKSKNLKRVLEDEIVNLDKTLGKKSKTDKKK</sequence>